<gene>
    <name evidence="2" type="ORF">HJ583_005935</name>
</gene>
<dbReference type="PANTHER" id="PTHR47534">
    <property type="entry name" value="YALI0E05731P"/>
    <property type="match status" value="1"/>
</dbReference>
<dbReference type="InterPro" id="IPR036291">
    <property type="entry name" value="NAD(P)-bd_dom_sf"/>
</dbReference>
<reference evidence="2 3" key="1">
    <citation type="submission" date="2020-06" db="EMBL/GenBank/DDBJ databases">
        <title>Draft genome of Uliginosibacterium sp. IMCC34675.</title>
        <authorList>
            <person name="Song J."/>
        </authorList>
    </citation>
    <scope>NUCLEOTIDE SEQUENCE [LARGE SCALE GENOMIC DNA]</scope>
    <source>
        <strain evidence="2 3">IMCC34675</strain>
    </source>
</reference>
<dbReference type="InterPro" id="IPR052228">
    <property type="entry name" value="Sec_Metab_Biosynth_Oxidored"/>
</dbReference>
<proteinExistence type="predicted"/>
<dbReference type="RefSeq" id="WP_170021037.1">
    <property type="nucleotide sequence ID" value="NZ_JABCSC020000001.1"/>
</dbReference>
<dbReference type="EMBL" id="JABCSC020000001">
    <property type="protein sequence ID" value="NSL54555.1"/>
    <property type="molecule type" value="Genomic_DNA"/>
</dbReference>
<evidence type="ECO:0000313" key="2">
    <source>
        <dbReference type="EMBL" id="NSL54555.1"/>
    </source>
</evidence>
<dbReference type="SUPFAM" id="SSF51735">
    <property type="entry name" value="NAD(P)-binding Rossmann-fold domains"/>
    <property type="match status" value="1"/>
</dbReference>
<evidence type="ECO:0000256" key="1">
    <source>
        <dbReference type="ARBA" id="ARBA00023002"/>
    </source>
</evidence>
<keyword evidence="3" id="KW-1185">Reference proteome</keyword>
<dbReference type="Pfam" id="PF00106">
    <property type="entry name" value="adh_short"/>
    <property type="match status" value="1"/>
</dbReference>
<organism evidence="2 3">
    <name type="scientific">Uliginosibacterium aquaticum</name>
    <dbReference type="NCBI Taxonomy" id="2731212"/>
    <lineage>
        <taxon>Bacteria</taxon>
        <taxon>Pseudomonadati</taxon>
        <taxon>Pseudomonadota</taxon>
        <taxon>Betaproteobacteria</taxon>
        <taxon>Rhodocyclales</taxon>
        <taxon>Zoogloeaceae</taxon>
        <taxon>Uliginosibacterium</taxon>
    </lineage>
</organism>
<dbReference type="Gene3D" id="3.40.50.720">
    <property type="entry name" value="NAD(P)-binding Rossmann-like Domain"/>
    <property type="match status" value="1"/>
</dbReference>
<keyword evidence="1" id="KW-0560">Oxidoreductase</keyword>
<comment type="caution">
    <text evidence="2">The sequence shown here is derived from an EMBL/GenBank/DDBJ whole genome shotgun (WGS) entry which is preliminary data.</text>
</comment>
<dbReference type="PRINTS" id="PR00081">
    <property type="entry name" value="GDHRDH"/>
</dbReference>
<sequence length="298" mass="32196">MKRDKRLNGFHPVDSNSSLAGKQVVIVGGTGGIGRALSRHLARRGAGVTVVGQTFRDADVSGIQFIKADLSLMSEAERVASLLPAETLDLLIFTAGIFAAPQRQETPEGIERDLAVSFLNRFVMLQAMAPRLGSQRKSGDRKPRVFVMGYPGTGEIGSPEDLNAERSYKVMAAHMNTVVGNEMLVLDAARRYPQAAFFGLNPGLIKTNIRDNLFGKNSLKSRLMEGLIGLFTPTAEAYATRITPLLLAPEIDTHSGAMFNSKGQAILPSVGLTPEYIGRFLSACDSLLARKGLRHNEA</sequence>
<dbReference type="InterPro" id="IPR002347">
    <property type="entry name" value="SDR_fam"/>
</dbReference>
<accession>A0ABX2IKH5</accession>
<protein>
    <submittedName>
        <fullName evidence="2">SDR family NAD(P)-dependent oxidoreductase</fullName>
    </submittedName>
</protein>
<evidence type="ECO:0000313" key="3">
    <source>
        <dbReference type="Proteomes" id="UP000778523"/>
    </source>
</evidence>
<name>A0ABX2IKH5_9RHOO</name>
<dbReference type="Proteomes" id="UP000778523">
    <property type="component" value="Unassembled WGS sequence"/>
</dbReference>
<dbReference type="PANTHER" id="PTHR47534:SF3">
    <property type="entry name" value="ALCOHOL DEHYDROGENASE-LIKE C-TERMINAL DOMAIN-CONTAINING PROTEIN"/>
    <property type="match status" value="1"/>
</dbReference>